<dbReference type="InterPro" id="IPR036621">
    <property type="entry name" value="Anticodon-bd_dom_sf"/>
</dbReference>
<dbReference type="Gene3D" id="3.30.930.10">
    <property type="entry name" value="Bira Bifunctional Protein, Domain 2"/>
    <property type="match status" value="1"/>
</dbReference>
<keyword evidence="14" id="KW-1185">Reference proteome</keyword>
<dbReference type="GO" id="GO:0004827">
    <property type="term" value="F:proline-tRNA ligase activity"/>
    <property type="evidence" value="ECO:0007669"/>
    <property type="project" value="UniProtKB-UniRule"/>
</dbReference>
<dbReference type="InterPro" id="IPR004499">
    <property type="entry name" value="Pro-tRNA-ligase_IIa_arc-type"/>
</dbReference>
<dbReference type="Proteomes" id="UP000662904">
    <property type="component" value="Chromosome"/>
</dbReference>
<dbReference type="GO" id="GO:0016740">
    <property type="term" value="F:transferase activity"/>
    <property type="evidence" value="ECO:0007669"/>
    <property type="project" value="UniProtKB-ARBA"/>
</dbReference>
<comment type="subcellular location">
    <subcellularLocation>
        <location evidence="1 11">Cytoplasm</location>
    </subcellularLocation>
</comment>
<feature type="domain" description="Aminoacyl-transfer RNA synthetases class-II family profile" evidence="12">
    <location>
        <begin position="45"/>
        <end position="287"/>
    </location>
</feature>
<evidence type="ECO:0000256" key="2">
    <source>
        <dbReference type="ARBA" id="ARBA00011738"/>
    </source>
</evidence>
<comment type="similarity">
    <text evidence="10 11">Belongs to the class-II aminoacyl-tRNA synthetase family. ProS type 3 subfamily.</text>
</comment>
<dbReference type="SUPFAM" id="SSF52954">
    <property type="entry name" value="Class II aaRS ABD-related"/>
    <property type="match status" value="1"/>
</dbReference>
<dbReference type="KEGG" id="kme:H0A61_02309"/>
<dbReference type="RefSeq" id="WP_206707259.1">
    <property type="nucleotide sequence ID" value="NZ_CP059066.1"/>
</dbReference>
<protein>
    <recommendedName>
        <fullName evidence="11">Proline--tRNA ligase</fullName>
        <ecNumber evidence="11">6.1.1.15</ecNumber>
    </recommendedName>
    <alternativeName>
        <fullName evidence="11">Prolyl-tRNA synthetase</fullName>
        <shortName evidence="11">ProRS</shortName>
    </alternativeName>
</protein>
<keyword evidence="7 11" id="KW-0648">Protein biosynthesis</keyword>
<keyword evidence="6 11" id="KW-0067">ATP-binding</keyword>
<dbReference type="PROSITE" id="PS50862">
    <property type="entry name" value="AA_TRNA_LIGASE_II"/>
    <property type="match status" value="1"/>
</dbReference>
<dbReference type="InterPro" id="IPR002314">
    <property type="entry name" value="aa-tRNA-synt_IIb"/>
</dbReference>
<keyword evidence="3 11" id="KW-0963">Cytoplasm</keyword>
<dbReference type="Pfam" id="PF00587">
    <property type="entry name" value="tRNA-synt_2b"/>
    <property type="match status" value="1"/>
</dbReference>
<evidence type="ECO:0000256" key="1">
    <source>
        <dbReference type="ARBA" id="ARBA00004496"/>
    </source>
</evidence>
<comment type="domain">
    <text evidence="11">Consists of three domains: the N-terminal catalytic domain, the anticodon-binding domain and the C-terminal extension.</text>
</comment>
<keyword evidence="5 11" id="KW-0547">Nucleotide-binding</keyword>
<dbReference type="InterPro" id="IPR017449">
    <property type="entry name" value="Pro-tRNA_synth_II"/>
</dbReference>
<dbReference type="PRINTS" id="PR01046">
    <property type="entry name" value="TRNASYNTHPRO"/>
</dbReference>
<dbReference type="InterPro" id="IPR045864">
    <property type="entry name" value="aa-tRNA-synth_II/BPL/LPL"/>
</dbReference>
<dbReference type="GO" id="GO:0140096">
    <property type="term" value="F:catalytic activity, acting on a protein"/>
    <property type="evidence" value="ECO:0007669"/>
    <property type="project" value="UniProtKB-ARBA"/>
</dbReference>
<dbReference type="InterPro" id="IPR033721">
    <property type="entry name" value="ProRS_core_arch_euk"/>
</dbReference>
<evidence type="ECO:0000256" key="8">
    <source>
        <dbReference type="ARBA" id="ARBA00023146"/>
    </source>
</evidence>
<comment type="catalytic activity">
    <reaction evidence="9 11">
        <text>tRNA(Pro) + L-proline + ATP = L-prolyl-tRNA(Pro) + AMP + diphosphate</text>
        <dbReference type="Rhea" id="RHEA:14305"/>
        <dbReference type="Rhea" id="RHEA-COMP:9700"/>
        <dbReference type="Rhea" id="RHEA-COMP:9702"/>
        <dbReference type="ChEBI" id="CHEBI:30616"/>
        <dbReference type="ChEBI" id="CHEBI:33019"/>
        <dbReference type="ChEBI" id="CHEBI:60039"/>
        <dbReference type="ChEBI" id="CHEBI:78442"/>
        <dbReference type="ChEBI" id="CHEBI:78532"/>
        <dbReference type="ChEBI" id="CHEBI:456215"/>
        <dbReference type="EC" id="6.1.1.15"/>
    </reaction>
</comment>
<dbReference type="InterPro" id="IPR004154">
    <property type="entry name" value="Anticodon-bd"/>
</dbReference>
<dbReference type="SMART" id="SM00946">
    <property type="entry name" value="ProRS-C_1"/>
    <property type="match status" value="1"/>
</dbReference>
<dbReference type="PANTHER" id="PTHR43382:SF2">
    <property type="entry name" value="BIFUNCTIONAL GLUTAMATE_PROLINE--TRNA LIGASE"/>
    <property type="match status" value="1"/>
</dbReference>
<dbReference type="GO" id="GO:0005737">
    <property type="term" value="C:cytoplasm"/>
    <property type="evidence" value="ECO:0007669"/>
    <property type="project" value="UniProtKB-SubCell"/>
</dbReference>
<dbReference type="Gene3D" id="3.40.50.800">
    <property type="entry name" value="Anticodon-binding domain"/>
    <property type="match status" value="1"/>
</dbReference>
<dbReference type="NCBIfam" id="TIGR00408">
    <property type="entry name" value="proS_fam_I"/>
    <property type="match status" value="1"/>
</dbReference>
<dbReference type="FunFam" id="3.30.930.10:FF:000023">
    <property type="entry name" value="Proline--tRNA ligase"/>
    <property type="match status" value="1"/>
</dbReference>
<dbReference type="GO" id="GO:0006433">
    <property type="term" value="P:prolyl-tRNA aminoacylation"/>
    <property type="evidence" value="ECO:0007669"/>
    <property type="project" value="UniProtKB-UniRule"/>
</dbReference>
<dbReference type="Gene3D" id="3.30.110.30">
    <property type="entry name" value="C-terminal domain of ProRS"/>
    <property type="match status" value="1"/>
</dbReference>
<comment type="subunit">
    <text evidence="2 11">Homodimer.</text>
</comment>
<dbReference type="EMBL" id="CP059066">
    <property type="protein sequence ID" value="QSQ09928.1"/>
    <property type="molecule type" value="Genomic_DNA"/>
</dbReference>
<reference evidence="13" key="1">
    <citation type="submission" date="2020-07" db="EMBL/GenBank/DDBJ databases">
        <title>Koleobacter methoxysyntrophicus gen. nov., sp. nov., a novel anaerobic bacterium isolated from deep subsurface oil field and proposal of Koleobacterales ord. nov. in the phylum Firmicutes.</title>
        <authorList>
            <person name="Sakamoto S."/>
            <person name="Tamaki H."/>
        </authorList>
    </citation>
    <scope>NUCLEOTIDE SEQUENCE</scope>
    <source>
        <strain evidence="13">NRmbB1</strain>
    </source>
</reference>
<evidence type="ECO:0000256" key="3">
    <source>
        <dbReference type="ARBA" id="ARBA00022490"/>
    </source>
</evidence>
<evidence type="ECO:0000313" key="14">
    <source>
        <dbReference type="Proteomes" id="UP000662904"/>
    </source>
</evidence>
<evidence type="ECO:0000313" key="13">
    <source>
        <dbReference type="EMBL" id="QSQ09928.1"/>
    </source>
</evidence>
<dbReference type="SUPFAM" id="SSF64586">
    <property type="entry name" value="C-terminal domain of ProRS"/>
    <property type="match status" value="1"/>
</dbReference>
<name>A0A8A0RQW4_9FIRM</name>
<dbReference type="Pfam" id="PF09180">
    <property type="entry name" value="ProRS-C_1"/>
    <property type="match status" value="1"/>
</dbReference>
<dbReference type="GO" id="GO:0017101">
    <property type="term" value="C:aminoacyl-tRNA synthetase multienzyme complex"/>
    <property type="evidence" value="ECO:0007669"/>
    <property type="project" value="TreeGrafter"/>
</dbReference>
<organism evidence="13 14">
    <name type="scientific">Koleobacter methoxysyntrophicus</name>
    <dbReference type="NCBI Taxonomy" id="2751313"/>
    <lineage>
        <taxon>Bacteria</taxon>
        <taxon>Bacillati</taxon>
        <taxon>Bacillota</taxon>
        <taxon>Clostridia</taxon>
        <taxon>Koleobacterales</taxon>
        <taxon>Koleobacteraceae</taxon>
        <taxon>Koleobacter</taxon>
    </lineage>
</organism>
<dbReference type="PANTHER" id="PTHR43382">
    <property type="entry name" value="PROLYL-TRNA SYNTHETASE"/>
    <property type="match status" value="1"/>
</dbReference>
<evidence type="ECO:0000256" key="5">
    <source>
        <dbReference type="ARBA" id="ARBA00022741"/>
    </source>
</evidence>
<dbReference type="HAMAP" id="MF_01571">
    <property type="entry name" value="Pro_tRNA_synth_type3"/>
    <property type="match status" value="1"/>
</dbReference>
<gene>
    <name evidence="11 13" type="primary">proS</name>
    <name evidence="13" type="ORF">H0A61_02309</name>
</gene>
<evidence type="ECO:0000259" key="12">
    <source>
        <dbReference type="PROSITE" id="PS50862"/>
    </source>
</evidence>
<dbReference type="InterPro" id="IPR002316">
    <property type="entry name" value="Pro-tRNA-ligase_IIa"/>
</dbReference>
<evidence type="ECO:0000256" key="6">
    <source>
        <dbReference type="ARBA" id="ARBA00022840"/>
    </source>
</evidence>
<dbReference type="FunFam" id="3.40.50.800:FF:000005">
    <property type="entry name" value="bifunctional glutamate/proline--tRNA ligase"/>
    <property type="match status" value="1"/>
</dbReference>
<proteinExistence type="inferred from homology"/>
<dbReference type="InterPro" id="IPR006195">
    <property type="entry name" value="aa-tRNA-synth_II"/>
</dbReference>
<dbReference type="AlphaFoldDB" id="A0A8A0RQW4"/>
<evidence type="ECO:0000256" key="7">
    <source>
        <dbReference type="ARBA" id="ARBA00022917"/>
    </source>
</evidence>
<comment type="function">
    <text evidence="11">Catalyzes the attachment of proline to tRNA(Pro) in a two-step reaction: proline is first activated by ATP to form Pro-AMP and then transferred to the acceptor end of tRNA(Pro).</text>
</comment>
<dbReference type="CDD" id="cd00778">
    <property type="entry name" value="ProRS_core_arch_euk"/>
    <property type="match status" value="1"/>
</dbReference>
<evidence type="ECO:0000256" key="9">
    <source>
        <dbReference type="ARBA" id="ARBA00047671"/>
    </source>
</evidence>
<sequence length="482" mass="55676">MGKKDNGYVKEITSKDEDFSQWYIDIILKAELADYAPIKGCMVIRPYGFSIWENIQKLLDKRFKETGHSNAYFPLFIPERLLQKEAEHVEGFAPEVAWVTHGGRERLAERIAVRPTSETIICSMYSKWINSWRDLPVLINQWANVVRWEKSTRPFLRTAEFLWQEGHTAHVSEEEAEKETLQMLEVYRDFVETELSIPVIKGRKTEKEKFAGALRTYTIEALMSDGKALQAGTSHNLGQHFAKVFDITYLDKDGELKYVWQTSWGVSTRLIGAIIMTHGDNRGLKLPPRVAPIQVILVPITSHGNKEIILDKIREIHNELKPFYRVELDDRDEYTPGWKYNQWEMKGVPLRLELGPKDLEKNQVVLVRRDTGEKLFVEMASLKESVGELLVKIQKTMFDQAKDFVLKNTHVLSSIEELEIIMEKNKGFVKAMWCGNRNCEDIIKEKTGATIRCIPLEQENLGDKCLCCQGKANKMIYLARAY</sequence>
<dbReference type="CDD" id="cd00862">
    <property type="entry name" value="ProRS_anticodon_zinc"/>
    <property type="match status" value="1"/>
</dbReference>
<evidence type="ECO:0000256" key="10">
    <source>
        <dbReference type="ARBA" id="ARBA00060806"/>
    </source>
</evidence>
<dbReference type="GO" id="GO:0005524">
    <property type="term" value="F:ATP binding"/>
    <property type="evidence" value="ECO:0007669"/>
    <property type="project" value="UniProtKB-UniRule"/>
</dbReference>
<evidence type="ECO:0000256" key="11">
    <source>
        <dbReference type="HAMAP-Rule" id="MF_01571"/>
    </source>
</evidence>
<keyword evidence="4 11" id="KW-0436">Ligase</keyword>
<dbReference type="EC" id="6.1.1.15" evidence="11"/>
<dbReference type="Pfam" id="PF03129">
    <property type="entry name" value="HGTP_anticodon"/>
    <property type="match status" value="1"/>
</dbReference>
<dbReference type="InterPro" id="IPR016061">
    <property type="entry name" value="Pro-tRNA_ligase_II_C"/>
</dbReference>
<accession>A0A8A0RQW4</accession>
<evidence type="ECO:0000256" key="4">
    <source>
        <dbReference type="ARBA" id="ARBA00022598"/>
    </source>
</evidence>
<keyword evidence="8 11" id="KW-0030">Aminoacyl-tRNA synthetase</keyword>
<dbReference type="SUPFAM" id="SSF55681">
    <property type="entry name" value="Class II aaRS and biotin synthetases"/>
    <property type="match status" value="1"/>
</dbReference>